<evidence type="ECO:0000256" key="3">
    <source>
        <dbReference type="ARBA" id="ARBA00024227"/>
    </source>
</evidence>
<dbReference type="Pfam" id="PF02237">
    <property type="entry name" value="BPL_C"/>
    <property type="match status" value="1"/>
</dbReference>
<dbReference type="GO" id="GO:0004077">
    <property type="term" value="F:biotin--[biotin carboxyl-carrier protein] ligase activity"/>
    <property type="evidence" value="ECO:0007669"/>
    <property type="project" value="UniProtKB-EC"/>
</dbReference>
<dbReference type="GO" id="GO:0005737">
    <property type="term" value="C:cytoplasm"/>
    <property type="evidence" value="ECO:0007669"/>
    <property type="project" value="TreeGrafter"/>
</dbReference>
<dbReference type="InterPro" id="IPR003142">
    <property type="entry name" value="BPL_C"/>
</dbReference>
<dbReference type="PROSITE" id="PS51733">
    <property type="entry name" value="BPL_LPL_CATALYTIC"/>
    <property type="match status" value="1"/>
</dbReference>
<feature type="domain" description="BPL/LPL catalytic" evidence="5">
    <location>
        <begin position="16"/>
        <end position="196"/>
    </location>
</feature>
<evidence type="ECO:0000256" key="4">
    <source>
        <dbReference type="ARBA" id="ARBA00047846"/>
    </source>
</evidence>
<dbReference type="PANTHER" id="PTHR12835:SF5">
    <property type="entry name" value="BIOTIN--PROTEIN LIGASE"/>
    <property type="match status" value="1"/>
</dbReference>
<gene>
    <name evidence="6" type="primary">birA_2</name>
    <name evidence="6" type="ORF">PRI8871_02341</name>
</gene>
<evidence type="ECO:0000313" key="6">
    <source>
        <dbReference type="EMBL" id="SPF80531.1"/>
    </source>
</evidence>
<dbReference type="SUPFAM" id="SSF55681">
    <property type="entry name" value="Class II aaRS and biotin synthetases"/>
    <property type="match status" value="1"/>
</dbReference>
<evidence type="ECO:0000256" key="1">
    <source>
        <dbReference type="ARBA" id="ARBA00022598"/>
    </source>
</evidence>
<dbReference type="AlphaFoldDB" id="A0A2R8AWW2"/>
<keyword evidence="1 6" id="KW-0436">Ligase</keyword>
<dbReference type="InterPro" id="IPR045864">
    <property type="entry name" value="aa-tRNA-synth_II/BPL/LPL"/>
</dbReference>
<dbReference type="Pfam" id="PF03099">
    <property type="entry name" value="BPL_LplA_LipB"/>
    <property type="match status" value="1"/>
</dbReference>
<dbReference type="CDD" id="cd16442">
    <property type="entry name" value="BPL"/>
    <property type="match status" value="1"/>
</dbReference>
<dbReference type="InterPro" id="IPR004408">
    <property type="entry name" value="Biotin_CoA_COase_ligase"/>
</dbReference>
<dbReference type="PANTHER" id="PTHR12835">
    <property type="entry name" value="BIOTIN PROTEIN LIGASE"/>
    <property type="match status" value="1"/>
</dbReference>
<comment type="catalytic activity">
    <reaction evidence="4">
        <text>biotin + L-lysyl-[protein] + ATP = N(6)-biotinyl-L-lysyl-[protein] + AMP + diphosphate + H(+)</text>
        <dbReference type="Rhea" id="RHEA:11756"/>
        <dbReference type="Rhea" id="RHEA-COMP:9752"/>
        <dbReference type="Rhea" id="RHEA-COMP:10505"/>
        <dbReference type="ChEBI" id="CHEBI:15378"/>
        <dbReference type="ChEBI" id="CHEBI:29969"/>
        <dbReference type="ChEBI" id="CHEBI:30616"/>
        <dbReference type="ChEBI" id="CHEBI:33019"/>
        <dbReference type="ChEBI" id="CHEBI:57586"/>
        <dbReference type="ChEBI" id="CHEBI:83144"/>
        <dbReference type="ChEBI" id="CHEBI:456215"/>
        <dbReference type="EC" id="6.3.4.15"/>
    </reaction>
</comment>
<dbReference type="EC" id="6.3.4.15" evidence="3"/>
<name>A0A2R8AWW2_9RHOB</name>
<protein>
    <recommendedName>
        <fullName evidence="3">biotin--[biotin carboxyl-carrier protein] ligase</fullName>
        <ecNumber evidence="3">6.3.4.15</ecNumber>
    </recommendedName>
</protein>
<proteinExistence type="predicted"/>
<dbReference type="Gene3D" id="2.30.30.100">
    <property type="match status" value="1"/>
</dbReference>
<organism evidence="6 7">
    <name type="scientific">Pseudoprimorskyibacter insulae</name>
    <dbReference type="NCBI Taxonomy" id="1695997"/>
    <lineage>
        <taxon>Bacteria</taxon>
        <taxon>Pseudomonadati</taxon>
        <taxon>Pseudomonadota</taxon>
        <taxon>Alphaproteobacteria</taxon>
        <taxon>Rhodobacterales</taxon>
        <taxon>Paracoccaceae</taxon>
        <taxon>Pseudoprimorskyibacter</taxon>
    </lineage>
</organism>
<evidence type="ECO:0000313" key="7">
    <source>
        <dbReference type="Proteomes" id="UP000244904"/>
    </source>
</evidence>
<dbReference type="NCBIfam" id="TIGR00121">
    <property type="entry name" value="birA_ligase"/>
    <property type="match status" value="1"/>
</dbReference>
<keyword evidence="7" id="KW-1185">Reference proteome</keyword>
<evidence type="ECO:0000259" key="5">
    <source>
        <dbReference type="PROSITE" id="PS51733"/>
    </source>
</evidence>
<evidence type="ECO:0000256" key="2">
    <source>
        <dbReference type="ARBA" id="ARBA00023267"/>
    </source>
</evidence>
<dbReference type="InterPro" id="IPR004143">
    <property type="entry name" value="BPL_LPL_catalytic"/>
</dbReference>
<dbReference type="EMBL" id="OMOJ01000004">
    <property type="protein sequence ID" value="SPF80531.1"/>
    <property type="molecule type" value="Genomic_DNA"/>
</dbReference>
<reference evidence="7" key="1">
    <citation type="submission" date="2018-03" db="EMBL/GenBank/DDBJ databases">
        <authorList>
            <person name="Rodrigo-Torres L."/>
            <person name="Arahal R. D."/>
            <person name="Lucena T."/>
        </authorList>
    </citation>
    <scope>NUCLEOTIDE SEQUENCE [LARGE SCALE GENOMIC DNA]</scope>
    <source>
        <strain evidence="7">CECT 8871</strain>
    </source>
</reference>
<dbReference type="Gene3D" id="3.30.930.10">
    <property type="entry name" value="Bira Bifunctional Protein, Domain 2"/>
    <property type="match status" value="1"/>
</dbReference>
<sequence>MKEKKQGTRAMAWPEGYGRRVLAEVDSTNAEAVRIAGGLAGPEWICALRQTAARGRRGRAWVNPEGNFAATLVMRPSGTPADAALRSFVASLALFDAFVALTGRTDGLSLKWPNDVLLNGGKVAGILLESVGGAGGLSHLAIGIGVNLRAAPSVAEVETGAVRPVSLLDETGIAVTPEDFLDALAEAFATHEARFATYRFAPIREAWLARAARLGEEITARTGTSETRGRFETVDGQGNLVLKTAGGRVAIAAADVFF</sequence>
<keyword evidence="2" id="KW-0092">Biotin</keyword>
<accession>A0A2R8AWW2</accession>
<dbReference type="Proteomes" id="UP000244904">
    <property type="component" value="Unassembled WGS sequence"/>
</dbReference>